<evidence type="ECO:0000313" key="2">
    <source>
        <dbReference type="Proteomes" id="UP000008743"/>
    </source>
</evidence>
<gene>
    <name evidence="1" type="ORF">CAOG_000376</name>
</gene>
<dbReference type="eggNOG" id="KOG1903">
    <property type="taxonomic scope" value="Eukaryota"/>
</dbReference>
<dbReference type="PANTHER" id="PTHR22599">
    <property type="entry name" value="MPS ONE BINDER KINASE ACTIVATOR-LIKE MOB"/>
    <property type="match status" value="1"/>
</dbReference>
<dbReference type="InterPro" id="IPR036703">
    <property type="entry name" value="MOB_kinase_act_sf"/>
</dbReference>
<keyword evidence="2" id="KW-1185">Reference proteome</keyword>
<dbReference type="OMA" id="WIEIRIN"/>
<evidence type="ECO:0000313" key="1">
    <source>
        <dbReference type="EMBL" id="KJE88793.1"/>
    </source>
</evidence>
<dbReference type="FunFam" id="1.20.140.30:FF:000001">
    <property type="entry name" value="MOB kinase activator 1A"/>
    <property type="match status" value="1"/>
</dbReference>
<dbReference type="RefSeq" id="XP_004365247.1">
    <property type="nucleotide sequence ID" value="XM_004365190.2"/>
</dbReference>
<reference evidence="2" key="1">
    <citation type="submission" date="2011-02" db="EMBL/GenBank/DDBJ databases">
        <title>The Genome Sequence of Capsaspora owczarzaki ATCC 30864.</title>
        <authorList>
            <person name="Russ C."/>
            <person name="Cuomo C."/>
            <person name="Burger G."/>
            <person name="Gray M.W."/>
            <person name="Holland P.W.H."/>
            <person name="King N."/>
            <person name="Lang F.B.F."/>
            <person name="Roger A.J."/>
            <person name="Ruiz-Trillo I."/>
            <person name="Young S.K."/>
            <person name="Zeng Q."/>
            <person name="Gargeya S."/>
            <person name="Alvarado L."/>
            <person name="Berlin A."/>
            <person name="Chapman S.B."/>
            <person name="Chen Z."/>
            <person name="Freedman E."/>
            <person name="Gellesch M."/>
            <person name="Goldberg J."/>
            <person name="Griggs A."/>
            <person name="Gujja S."/>
            <person name="Heilman E."/>
            <person name="Heiman D."/>
            <person name="Howarth C."/>
            <person name="Mehta T."/>
            <person name="Neiman D."/>
            <person name="Pearson M."/>
            <person name="Roberts A."/>
            <person name="Saif S."/>
            <person name="Shea T."/>
            <person name="Shenoy N."/>
            <person name="Sisk P."/>
            <person name="Stolte C."/>
            <person name="Sykes S."/>
            <person name="White J."/>
            <person name="Yandava C."/>
            <person name="Haas B."/>
            <person name="Nusbaum C."/>
            <person name="Birren B."/>
        </authorList>
    </citation>
    <scope>NUCLEOTIDE SEQUENCE</scope>
    <source>
        <strain evidence="2">ATCC 30864</strain>
    </source>
</reference>
<dbReference type="AlphaFoldDB" id="A0A0D2WIF2"/>
<name>A0A0D2WIF2_CAPO3</name>
<dbReference type="SUPFAM" id="SSF101152">
    <property type="entry name" value="Mob1/phocein"/>
    <property type="match status" value="1"/>
</dbReference>
<organism evidence="1 2">
    <name type="scientific">Capsaspora owczarzaki (strain ATCC 30864)</name>
    <dbReference type="NCBI Taxonomy" id="595528"/>
    <lineage>
        <taxon>Eukaryota</taxon>
        <taxon>Filasterea</taxon>
        <taxon>Capsaspora</taxon>
    </lineage>
</organism>
<proteinExistence type="predicted"/>
<dbReference type="Proteomes" id="UP000008743">
    <property type="component" value="Unassembled WGS sequence"/>
</dbReference>
<sequence length="207" mass="24093">MLRLDRKKTFRPKKKFDKGSLRYDLYKKAKASLGTGESLKVAVQLPPTENLNEWLAVHVVDFFNRVNLIYGTIGDQCDCPTMSAGRQYEYSWADGKDYKTPTSLPAAQYVALLMEWIEQQINDEAIFPSKIDTPFPKTFQQVCKNIFKRLFRVFAHVYYHHFETVQAIGAEAHVNTCFKHFYYFVKEFSLIEPKELEPLKQLADSIC</sequence>
<protein>
    <submittedName>
        <fullName evidence="1">Uncharacterized protein</fullName>
    </submittedName>
</protein>
<dbReference type="InterPro" id="IPR005301">
    <property type="entry name" value="MOB_kinase_act_fam"/>
</dbReference>
<dbReference type="InParanoid" id="A0A0D2WIF2"/>
<dbReference type="SMART" id="SM01388">
    <property type="entry name" value="Mob1_phocein"/>
    <property type="match status" value="1"/>
</dbReference>
<dbReference type="EMBL" id="KE346360">
    <property type="protein sequence ID" value="KJE88793.1"/>
    <property type="molecule type" value="Genomic_DNA"/>
</dbReference>
<dbReference type="PhylomeDB" id="A0A0D2WIF2"/>
<dbReference type="STRING" id="595528.A0A0D2WIF2"/>
<accession>A0A0D2WIF2</accession>
<dbReference type="Pfam" id="PF03637">
    <property type="entry name" value="Mob1_phocein"/>
    <property type="match status" value="1"/>
</dbReference>
<dbReference type="OrthoDB" id="8170117at2759"/>
<dbReference type="Gene3D" id="1.20.140.30">
    <property type="entry name" value="MOB kinase activator"/>
    <property type="match status" value="1"/>
</dbReference>